<proteinExistence type="predicted"/>
<organism evidence="6 7">
    <name type="scientific">Solanum pinnatisectum</name>
    <name type="common">tansyleaf nightshade</name>
    <dbReference type="NCBI Taxonomy" id="50273"/>
    <lineage>
        <taxon>Eukaryota</taxon>
        <taxon>Viridiplantae</taxon>
        <taxon>Streptophyta</taxon>
        <taxon>Embryophyta</taxon>
        <taxon>Tracheophyta</taxon>
        <taxon>Spermatophyta</taxon>
        <taxon>Magnoliopsida</taxon>
        <taxon>eudicotyledons</taxon>
        <taxon>Gunneridae</taxon>
        <taxon>Pentapetalae</taxon>
        <taxon>asterids</taxon>
        <taxon>lamiids</taxon>
        <taxon>Solanales</taxon>
        <taxon>Solanaceae</taxon>
        <taxon>Solanoideae</taxon>
        <taxon>Solaneae</taxon>
        <taxon>Solanum</taxon>
    </lineage>
</organism>
<comment type="caution">
    <text evidence="6">The sequence shown here is derived from an EMBL/GenBank/DDBJ whole genome shotgun (WGS) entry which is preliminary data.</text>
</comment>
<dbReference type="Proteomes" id="UP001311915">
    <property type="component" value="Unassembled WGS sequence"/>
</dbReference>
<sequence>MNSSTTYPGDPSLVPSRKSERYIALVKFMRSKDLVMRTLINDVELLILASTLFVFDDILSPHIILYCMLSYYVDAPMNWCCEECDIGKGIMSLSSGLENVHYEGSNTVQPKKHGKFPDGHRINWEKEGFLASLELKILLDEYLFEIFKRLSSGLREKCWVNLYRGVTNVRLKAIAQGCPTLKELSLSNRITDKSLLGIAKNCLHLNSLLMNDCSYIENESLKIMGQYCLNLKLVGLKNCPFIGDQGILDLFYSAGHILTRVKLEELNINDISLDIISHDGTAVTHLSLANLQGVEERGFWVLGNNYRLQKLEALHITSVLCL</sequence>
<protein>
    <submittedName>
        <fullName evidence="6">Uncharacterized protein</fullName>
    </submittedName>
</protein>
<dbReference type="InterPro" id="IPR032675">
    <property type="entry name" value="LRR_dom_sf"/>
</dbReference>
<reference evidence="6 7" key="1">
    <citation type="submission" date="2023-10" db="EMBL/GenBank/DDBJ databases">
        <title>Genome-Wide Identification Analysis in wild type Solanum Pinnatisectum Reveals Some Genes Defensing Phytophthora Infestans.</title>
        <authorList>
            <person name="Sun C."/>
        </authorList>
    </citation>
    <scope>NUCLEOTIDE SEQUENCE [LARGE SCALE GENOMIC DNA]</scope>
    <source>
        <strain evidence="6">LQN</strain>
        <tissue evidence="6">Leaf</tissue>
    </source>
</reference>
<dbReference type="GO" id="GO:0008270">
    <property type="term" value="F:zinc ion binding"/>
    <property type="evidence" value="ECO:0007669"/>
    <property type="project" value="UniProtKB-KW"/>
</dbReference>
<keyword evidence="5" id="KW-0804">Transcription</keyword>
<keyword evidence="3" id="KW-0862">Zinc</keyword>
<dbReference type="SUPFAM" id="SSF52047">
    <property type="entry name" value="RNI-like"/>
    <property type="match status" value="1"/>
</dbReference>
<dbReference type="InterPro" id="IPR006553">
    <property type="entry name" value="Leu-rich_rpt_Cys-con_subtyp"/>
</dbReference>
<evidence type="ECO:0000313" key="7">
    <source>
        <dbReference type="Proteomes" id="UP001311915"/>
    </source>
</evidence>
<keyword evidence="7" id="KW-1185">Reference proteome</keyword>
<dbReference type="InterPro" id="IPR049914">
    <property type="entry name" value="PHD1-3/5-6"/>
</dbReference>
<dbReference type="GO" id="GO:0140566">
    <property type="term" value="F:histone reader activity"/>
    <property type="evidence" value="ECO:0007669"/>
    <property type="project" value="InterPro"/>
</dbReference>
<evidence type="ECO:0000256" key="5">
    <source>
        <dbReference type="ARBA" id="ARBA00023163"/>
    </source>
</evidence>
<gene>
    <name evidence="6" type="ORF">R3W88_017218</name>
</gene>
<keyword evidence="4" id="KW-0805">Transcription regulation</keyword>
<dbReference type="Gene3D" id="3.80.10.10">
    <property type="entry name" value="Ribonuclease Inhibitor"/>
    <property type="match status" value="1"/>
</dbReference>
<evidence type="ECO:0000256" key="2">
    <source>
        <dbReference type="ARBA" id="ARBA00022771"/>
    </source>
</evidence>
<dbReference type="SMART" id="SM00367">
    <property type="entry name" value="LRR_CC"/>
    <property type="match status" value="3"/>
</dbReference>
<evidence type="ECO:0000256" key="1">
    <source>
        <dbReference type="ARBA" id="ARBA00022723"/>
    </source>
</evidence>
<name>A0AAV9L2M8_9SOLN</name>
<evidence type="ECO:0000256" key="3">
    <source>
        <dbReference type="ARBA" id="ARBA00022833"/>
    </source>
</evidence>
<evidence type="ECO:0000256" key="4">
    <source>
        <dbReference type="ARBA" id="ARBA00023015"/>
    </source>
</evidence>
<keyword evidence="1" id="KW-0479">Metal-binding</keyword>
<dbReference type="EMBL" id="JAWPEI010000008">
    <property type="protein sequence ID" value="KAK4718880.1"/>
    <property type="molecule type" value="Genomic_DNA"/>
</dbReference>
<dbReference type="GO" id="GO:0034244">
    <property type="term" value="P:negative regulation of transcription elongation by RNA polymerase II"/>
    <property type="evidence" value="ECO:0007669"/>
    <property type="project" value="InterPro"/>
</dbReference>
<dbReference type="PANTHER" id="PTHR33304">
    <property type="match status" value="1"/>
</dbReference>
<dbReference type="PANTHER" id="PTHR33304:SF36">
    <property type="entry name" value="GB|AAF26970.1-RELATED"/>
    <property type="match status" value="1"/>
</dbReference>
<evidence type="ECO:0000313" key="6">
    <source>
        <dbReference type="EMBL" id="KAK4718880.1"/>
    </source>
</evidence>
<accession>A0AAV9L2M8</accession>
<dbReference type="AlphaFoldDB" id="A0AAV9L2M8"/>
<keyword evidence="2" id="KW-0863">Zinc-finger</keyword>